<organism evidence="1 2">
    <name type="scientific">Evansella tamaricis</name>
    <dbReference type="NCBI Taxonomy" id="2069301"/>
    <lineage>
        <taxon>Bacteria</taxon>
        <taxon>Bacillati</taxon>
        <taxon>Bacillota</taxon>
        <taxon>Bacilli</taxon>
        <taxon>Bacillales</taxon>
        <taxon>Bacillaceae</taxon>
        <taxon>Evansella</taxon>
    </lineage>
</organism>
<dbReference type="RefSeq" id="WP_217064323.1">
    <property type="nucleotide sequence ID" value="NZ_JAHQCS010000029.1"/>
</dbReference>
<name>A0ABS6J9R7_9BACI</name>
<sequence>MVDVALEVFFVSEDSTKKIMVSLPQHLINELDGMLEQQKVNRSEIIHKATKMYLKEHKKQQIRETMQQGYMEMSKINLNIATEAFLAEEEAELTLDRLVSGV</sequence>
<dbReference type="EMBL" id="JAHQCS010000029">
    <property type="protein sequence ID" value="MBU9710432.1"/>
    <property type="molecule type" value="Genomic_DNA"/>
</dbReference>
<evidence type="ECO:0000313" key="1">
    <source>
        <dbReference type="EMBL" id="MBU9710432.1"/>
    </source>
</evidence>
<gene>
    <name evidence="1" type="ORF">KS419_01460</name>
</gene>
<dbReference type="Proteomes" id="UP000784880">
    <property type="component" value="Unassembled WGS sequence"/>
</dbReference>
<protein>
    <submittedName>
        <fullName evidence="1">Antitoxin</fullName>
    </submittedName>
</protein>
<dbReference type="CDD" id="cd22231">
    <property type="entry name" value="RHH_NikR_HicB-like"/>
    <property type="match status" value="1"/>
</dbReference>
<evidence type="ECO:0000313" key="2">
    <source>
        <dbReference type="Proteomes" id="UP000784880"/>
    </source>
</evidence>
<reference evidence="1 2" key="1">
    <citation type="submission" date="2021-06" db="EMBL/GenBank/DDBJ databases">
        <title>Bacillus sp. RD4P76, an endophyte from a halophyte.</title>
        <authorList>
            <person name="Sun J.-Q."/>
        </authorList>
    </citation>
    <scope>NUCLEOTIDE SEQUENCE [LARGE SCALE GENOMIC DNA]</scope>
    <source>
        <strain evidence="1 2">CGMCC 1.15917</strain>
    </source>
</reference>
<accession>A0ABS6J9R7</accession>
<keyword evidence="2" id="KW-1185">Reference proteome</keyword>
<proteinExistence type="predicted"/>
<comment type="caution">
    <text evidence="1">The sequence shown here is derived from an EMBL/GenBank/DDBJ whole genome shotgun (WGS) entry which is preliminary data.</text>
</comment>